<dbReference type="InterPro" id="IPR051330">
    <property type="entry name" value="Phosphatase_reg/MetRdx"/>
</dbReference>
<dbReference type="Proteomes" id="UP000198372">
    <property type="component" value="Unassembled WGS sequence"/>
</dbReference>
<dbReference type="InterPro" id="IPR029016">
    <property type="entry name" value="GAF-like_dom_sf"/>
</dbReference>
<dbReference type="GO" id="GO:0033745">
    <property type="term" value="F:L-methionine-(R)-S-oxide reductase activity"/>
    <property type="evidence" value="ECO:0007669"/>
    <property type="project" value="TreeGrafter"/>
</dbReference>
<proteinExistence type="predicted"/>
<dbReference type="EMBL" id="FMSP01000004">
    <property type="protein sequence ID" value="SCV68937.1"/>
    <property type="molecule type" value="Genomic_DNA"/>
</dbReference>
<accession>A0A238F709</accession>
<dbReference type="AlphaFoldDB" id="A0A238F709"/>
<dbReference type="SUPFAM" id="SSF55781">
    <property type="entry name" value="GAF domain-like"/>
    <property type="match status" value="1"/>
</dbReference>
<dbReference type="PANTHER" id="PTHR21021">
    <property type="entry name" value="GAF/PUTATIVE CYTOSKELETAL PROTEIN"/>
    <property type="match status" value="1"/>
</dbReference>
<organism evidence="1 2">
    <name type="scientific">Microbotryum intermedium</name>
    <dbReference type="NCBI Taxonomy" id="269621"/>
    <lineage>
        <taxon>Eukaryota</taxon>
        <taxon>Fungi</taxon>
        <taxon>Dikarya</taxon>
        <taxon>Basidiomycota</taxon>
        <taxon>Pucciniomycotina</taxon>
        <taxon>Microbotryomycetes</taxon>
        <taxon>Microbotryales</taxon>
        <taxon>Microbotryaceae</taxon>
        <taxon>Microbotryum</taxon>
    </lineage>
</organism>
<dbReference type="STRING" id="269621.A0A238F709"/>
<evidence type="ECO:0000313" key="2">
    <source>
        <dbReference type="Proteomes" id="UP000198372"/>
    </source>
</evidence>
<keyword evidence="2" id="KW-1185">Reference proteome</keyword>
<dbReference type="OrthoDB" id="15735at2759"/>
<dbReference type="PANTHER" id="PTHR21021:SF15">
    <property type="entry name" value="FREE METHIONINE-R-SULFOXIDE REDUCTASE"/>
    <property type="match status" value="1"/>
</dbReference>
<dbReference type="GO" id="GO:0005829">
    <property type="term" value="C:cytosol"/>
    <property type="evidence" value="ECO:0007669"/>
    <property type="project" value="TreeGrafter"/>
</dbReference>
<sequence>MTHADSLALPPNLSLLEFYRHATSTLQALLATSSPGSGENTLVTCCANASSLLFGLFENYPEKWGTSPGKRVNWCGAFTSIGLIRFYLLPSHLIPHQTTLPSTTSTKLFLGPFHGRPACSFVPLTTRIPGVCASSYLTNSVQLVPNVHERPGHIACDGVTQSEIVLPVHDDKGVVVGVLDLDCEGVDGFGEEDRIGLLGFVDAFERCVDWGSVAEYEKGTQA</sequence>
<protein>
    <submittedName>
        <fullName evidence="1">BQ2448_1957 protein</fullName>
    </submittedName>
</protein>
<dbReference type="Gene3D" id="3.30.450.40">
    <property type="match status" value="1"/>
</dbReference>
<name>A0A238F709_9BASI</name>
<reference evidence="2" key="1">
    <citation type="submission" date="2016-09" db="EMBL/GenBank/DDBJ databases">
        <authorList>
            <person name="Jeantristanb JTB J.-T."/>
            <person name="Ricardo R."/>
        </authorList>
    </citation>
    <scope>NUCLEOTIDE SEQUENCE [LARGE SCALE GENOMIC DNA]</scope>
</reference>
<evidence type="ECO:0000313" key="1">
    <source>
        <dbReference type="EMBL" id="SCV68937.1"/>
    </source>
</evidence>
<gene>
    <name evidence="1" type="ORF">BQ2448_1957</name>
</gene>